<accession>A0ABS4JDL8</accession>
<dbReference type="SMART" id="SM00418">
    <property type="entry name" value="HTH_ARSR"/>
    <property type="match status" value="1"/>
</dbReference>
<proteinExistence type="predicted"/>
<dbReference type="Gene3D" id="1.10.10.10">
    <property type="entry name" value="Winged helix-like DNA-binding domain superfamily/Winged helix DNA-binding domain"/>
    <property type="match status" value="1"/>
</dbReference>
<dbReference type="InterPro" id="IPR036388">
    <property type="entry name" value="WH-like_DNA-bd_sf"/>
</dbReference>
<evidence type="ECO:0000313" key="3">
    <source>
        <dbReference type="EMBL" id="MBP1999827.1"/>
    </source>
</evidence>
<dbReference type="GO" id="GO:0003677">
    <property type="term" value="F:DNA binding"/>
    <property type="evidence" value="ECO:0007669"/>
    <property type="project" value="UniProtKB-KW"/>
</dbReference>
<keyword evidence="1 3" id="KW-0238">DNA-binding</keyword>
<dbReference type="InterPro" id="IPR036390">
    <property type="entry name" value="WH_DNA-bd_sf"/>
</dbReference>
<feature type="domain" description="HTH arsR-type" evidence="2">
    <location>
        <begin position="222"/>
        <end position="304"/>
    </location>
</feature>
<dbReference type="Proteomes" id="UP001519288">
    <property type="component" value="Unassembled WGS sequence"/>
</dbReference>
<evidence type="ECO:0000256" key="1">
    <source>
        <dbReference type="ARBA" id="ARBA00023125"/>
    </source>
</evidence>
<organism evidence="3 4">
    <name type="scientific">Paenibacillus shirakamiensis</name>
    <dbReference type="NCBI Taxonomy" id="1265935"/>
    <lineage>
        <taxon>Bacteria</taxon>
        <taxon>Bacillati</taxon>
        <taxon>Bacillota</taxon>
        <taxon>Bacilli</taxon>
        <taxon>Bacillales</taxon>
        <taxon>Paenibacillaceae</taxon>
        <taxon>Paenibacillus</taxon>
    </lineage>
</organism>
<evidence type="ECO:0000313" key="4">
    <source>
        <dbReference type="Proteomes" id="UP001519288"/>
    </source>
</evidence>
<gene>
    <name evidence="3" type="ORF">J2Z69_000846</name>
</gene>
<sequence length="305" mass="35707">MAYKVKVDVSPVYELLGSFLIYVARRWILDIDMGNEWIEDIDQRLDEVSLALFSEASTWPFDDYDVLYAWAVIRGHHNDAISFLNYLDTADSGELYNQIHTYLPQLTTDKMETIRHHYVPLLRKWNEVYFQHVNSSYLPLLTEDASEKLLLLEKMEPFALIDYATGGLVVSDKLPVEQVILLPTIHLRPINTYCFYHGMLLIQYPVDLPLEDENEAPHFLLRLTRALAAPERLKLLRYLAGEPKSAAEILQHFDEPEDRMMHHLRRLRVAGLLCVHLEQNRMEKYCLRMDGIAELQIFLETYIQI</sequence>
<comment type="caution">
    <text evidence="3">The sequence shown here is derived from an EMBL/GenBank/DDBJ whole genome shotgun (WGS) entry which is preliminary data.</text>
</comment>
<dbReference type="RefSeq" id="WP_209859407.1">
    <property type="nucleotide sequence ID" value="NZ_JAGGLD010000001.1"/>
</dbReference>
<dbReference type="Pfam" id="PF12840">
    <property type="entry name" value="HTH_20"/>
    <property type="match status" value="1"/>
</dbReference>
<reference evidence="3 4" key="1">
    <citation type="submission" date="2021-03" db="EMBL/GenBank/DDBJ databases">
        <title>Genomic Encyclopedia of Type Strains, Phase IV (KMG-IV): sequencing the most valuable type-strain genomes for metagenomic binning, comparative biology and taxonomic classification.</title>
        <authorList>
            <person name="Goeker M."/>
        </authorList>
    </citation>
    <scope>NUCLEOTIDE SEQUENCE [LARGE SCALE GENOMIC DNA]</scope>
    <source>
        <strain evidence="3 4">DSM 26806</strain>
    </source>
</reference>
<dbReference type="InterPro" id="IPR011991">
    <property type="entry name" value="ArsR-like_HTH"/>
</dbReference>
<evidence type="ECO:0000259" key="2">
    <source>
        <dbReference type="SMART" id="SM00418"/>
    </source>
</evidence>
<protein>
    <submittedName>
        <fullName evidence="3">DNA-binding transcriptional ArsR family regulator</fullName>
    </submittedName>
</protein>
<keyword evidence="4" id="KW-1185">Reference proteome</keyword>
<dbReference type="SUPFAM" id="SSF46785">
    <property type="entry name" value="Winged helix' DNA-binding domain"/>
    <property type="match status" value="1"/>
</dbReference>
<dbReference type="EMBL" id="JAGGLD010000001">
    <property type="protein sequence ID" value="MBP1999827.1"/>
    <property type="molecule type" value="Genomic_DNA"/>
</dbReference>
<name>A0ABS4JDL8_9BACL</name>
<dbReference type="InterPro" id="IPR001845">
    <property type="entry name" value="HTH_ArsR_DNA-bd_dom"/>
</dbReference>
<dbReference type="CDD" id="cd00090">
    <property type="entry name" value="HTH_ARSR"/>
    <property type="match status" value="1"/>
</dbReference>